<dbReference type="GO" id="GO:0016020">
    <property type="term" value="C:membrane"/>
    <property type="evidence" value="ECO:0007669"/>
    <property type="project" value="UniProtKB-SubCell"/>
</dbReference>
<dbReference type="OrthoDB" id="1077582at2759"/>
<name>A0A1R3IM02_COCAP</name>
<gene>
    <name evidence="12" type="ORF">CCACVL1_11311</name>
</gene>
<keyword evidence="5 10" id="KW-0812">Transmembrane</keyword>
<dbReference type="GO" id="GO:0008374">
    <property type="term" value="F:O-acyltransferase activity"/>
    <property type="evidence" value="ECO:0007669"/>
    <property type="project" value="InterPro"/>
</dbReference>
<comment type="caution">
    <text evidence="12">The sequence shown here is derived from an EMBL/GenBank/DDBJ whole genome shotgun (WGS) entry which is preliminary data.</text>
</comment>
<organism evidence="12 13">
    <name type="scientific">Corchorus capsularis</name>
    <name type="common">Jute</name>
    <dbReference type="NCBI Taxonomy" id="210143"/>
    <lineage>
        <taxon>Eukaryota</taxon>
        <taxon>Viridiplantae</taxon>
        <taxon>Streptophyta</taxon>
        <taxon>Embryophyta</taxon>
        <taxon>Tracheophyta</taxon>
        <taxon>Spermatophyta</taxon>
        <taxon>Magnoliopsida</taxon>
        <taxon>eudicotyledons</taxon>
        <taxon>Gunneridae</taxon>
        <taxon>Pentapetalae</taxon>
        <taxon>rosids</taxon>
        <taxon>malvids</taxon>
        <taxon>Malvales</taxon>
        <taxon>Malvaceae</taxon>
        <taxon>Grewioideae</taxon>
        <taxon>Apeibeae</taxon>
        <taxon>Corchorus</taxon>
    </lineage>
</organism>
<evidence type="ECO:0000256" key="7">
    <source>
        <dbReference type="ARBA" id="ARBA00023098"/>
    </source>
</evidence>
<evidence type="ECO:0000256" key="8">
    <source>
        <dbReference type="ARBA" id="ARBA00023136"/>
    </source>
</evidence>
<feature type="transmembrane region" description="Helical" evidence="10">
    <location>
        <begin position="90"/>
        <end position="107"/>
    </location>
</feature>
<evidence type="ECO:0000256" key="5">
    <source>
        <dbReference type="ARBA" id="ARBA00022692"/>
    </source>
</evidence>
<evidence type="ECO:0000256" key="2">
    <source>
        <dbReference type="ARBA" id="ARBA00005179"/>
    </source>
</evidence>
<feature type="domain" description="Wax synthase" evidence="11">
    <location>
        <begin position="13"/>
        <end position="95"/>
    </location>
</feature>
<evidence type="ECO:0000256" key="3">
    <source>
        <dbReference type="ARBA" id="ARBA00007282"/>
    </source>
</evidence>
<dbReference type="PANTHER" id="PTHR31595">
    <property type="entry name" value="LONG-CHAIN-ALCOHOL O-FATTY-ACYLTRANSFERASE 3-RELATED"/>
    <property type="match status" value="1"/>
</dbReference>
<evidence type="ECO:0000256" key="1">
    <source>
        <dbReference type="ARBA" id="ARBA00004141"/>
    </source>
</evidence>
<reference evidence="12 13" key="1">
    <citation type="submission" date="2013-09" db="EMBL/GenBank/DDBJ databases">
        <title>Corchorus capsularis genome sequencing.</title>
        <authorList>
            <person name="Alam M."/>
            <person name="Haque M.S."/>
            <person name="Islam M.S."/>
            <person name="Emdad E.M."/>
            <person name="Islam M.M."/>
            <person name="Ahmed B."/>
            <person name="Halim A."/>
            <person name="Hossen Q.M.M."/>
            <person name="Hossain M.Z."/>
            <person name="Ahmed R."/>
            <person name="Khan M.M."/>
            <person name="Islam R."/>
            <person name="Rashid M.M."/>
            <person name="Khan S.A."/>
            <person name="Rahman M.S."/>
            <person name="Alam M."/>
        </authorList>
    </citation>
    <scope>NUCLEOTIDE SEQUENCE [LARGE SCALE GENOMIC DNA]</scope>
    <source>
        <strain evidence="13">cv. CVL-1</strain>
        <tissue evidence="12">Whole seedling</tissue>
    </source>
</reference>
<evidence type="ECO:0000256" key="6">
    <source>
        <dbReference type="ARBA" id="ARBA00022989"/>
    </source>
</evidence>
<dbReference type="OMA" id="CTESIAF"/>
<dbReference type="Proteomes" id="UP000188268">
    <property type="component" value="Unassembled WGS sequence"/>
</dbReference>
<dbReference type="Pfam" id="PF13813">
    <property type="entry name" value="MBOAT_2"/>
    <property type="match status" value="1"/>
</dbReference>
<keyword evidence="6 10" id="KW-1133">Transmembrane helix</keyword>
<feature type="transmembrane region" description="Helical" evidence="10">
    <location>
        <begin position="119"/>
        <end position="139"/>
    </location>
</feature>
<dbReference type="STRING" id="210143.A0A1R3IM02"/>
<evidence type="ECO:0000256" key="10">
    <source>
        <dbReference type="SAM" id="Phobius"/>
    </source>
</evidence>
<evidence type="ECO:0000256" key="4">
    <source>
        <dbReference type="ARBA" id="ARBA00022679"/>
    </source>
</evidence>
<proteinExistence type="inferred from homology"/>
<accession>A0A1R3IM02</accession>
<evidence type="ECO:0000259" key="11">
    <source>
        <dbReference type="Pfam" id="PF13813"/>
    </source>
</evidence>
<keyword evidence="4 12" id="KW-0808">Transferase</keyword>
<dbReference type="EMBL" id="AWWV01009851">
    <property type="protein sequence ID" value="OMO83624.1"/>
    <property type="molecule type" value="Genomic_DNA"/>
</dbReference>
<dbReference type="InterPro" id="IPR032805">
    <property type="entry name" value="Wax_synthase_dom"/>
</dbReference>
<dbReference type="PANTHER" id="PTHR31595:SF57">
    <property type="entry name" value="OS04G0481900 PROTEIN"/>
    <property type="match status" value="1"/>
</dbReference>
<keyword evidence="7" id="KW-0443">Lipid metabolism</keyword>
<sequence>MEGEIKNLIKPSDEPYLATSLQDFWGRRWNLVVTNILRQTIYKPVRSFSDSVLGPKWAPLPAVMAAFVVSGLMHELLFYYVTRVSPSWEVTWYFVLHGVCVVVEFGLKRVFSGKLQLHWAVSAPLTVGFVVATAMWLFFPPVLRTGAVEKVLEEFKVFLDFAKVLSQVK</sequence>
<comment type="subcellular location">
    <subcellularLocation>
        <location evidence="1">Membrane</location>
        <topology evidence="1">Multi-pass membrane protein</topology>
    </subcellularLocation>
</comment>
<dbReference type="GO" id="GO:0006629">
    <property type="term" value="P:lipid metabolic process"/>
    <property type="evidence" value="ECO:0007669"/>
    <property type="project" value="UniProtKB-KW"/>
</dbReference>
<evidence type="ECO:0000256" key="9">
    <source>
        <dbReference type="ARBA" id="ARBA00023315"/>
    </source>
</evidence>
<evidence type="ECO:0000313" key="13">
    <source>
        <dbReference type="Proteomes" id="UP000188268"/>
    </source>
</evidence>
<dbReference type="Gramene" id="OMO83624">
    <property type="protein sequence ID" value="OMO83624"/>
    <property type="gene ID" value="CCACVL1_11311"/>
</dbReference>
<keyword evidence="13" id="KW-1185">Reference proteome</keyword>
<feature type="transmembrane region" description="Helical" evidence="10">
    <location>
        <begin position="57"/>
        <end position="78"/>
    </location>
</feature>
<comment type="similarity">
    <text evidence="3">Belongs to the wax synthase family.</text>
</comment>
<protein>
    <submittedName>
        <fullName evidence="12">Putative long-chain-alcohol O-fatty-acyltransferase 5 protein</fullName>
    </submittedName>
</protein>
<dbReference type="InterPro" id="IPR044851">
    <property type="entry name" value="Wax_synthase"/>
</dbReference>
<dbReference type="AlphaFoldDB" id="A0A1R3IM02"/>
<comment type="pathway">
    <text evidence="2">Secondary metabolite biosynthesis.</text>
</comment>
<keyword evidence="8 10" id="KW-0472">Membrane</keyword>
<keyword evidence="9 12" id="KW-0012">Acyltransferase</keyword>
<evidence type="ECO:0000313" key="12">
    <source>
        <dbReference type="EMBL" id="OMO83624.1"/>
    </source>
</evidence>